<sequence length="67" mass="7642">MMIQPKCHMRECIHFIGVVEEEIETDQRVTCVAFPKGIPDVIAYGDNLHLKPFKGDNGIRFEKLPVS</sequence>
<reference evidence="1" key="1">
    <citation type="journal article" date="2015" name="Nature">
        <title>Complex archaea that bridge the gap between prokaryotes and eukaryotes.</title>
        <authorList>
            <person name="Spang A."/>
            <person name="Saw J.H."/>
            <person name="Jorgensen S.L."/>
            <person name="Zaremba-Niedzwiedzka K."/>
            <person name="Martijn J."/>
            <person name="Lind A.E."/>
            <person name="van Eijk R."/>
            <person name="Schleper C."/>
            <person name="Guy L."/>
            <person name="Ettema T.J."/>
        </authorList>
    </citation>
    <scope>NUCLEOTIDE SEQUENCE</scope>
</reference>
<name>A0A0F9T905_9ZZZZ</name>
<comment type="caution">
    <text evidence="1">The sequence shown here is derived from an EMBL/GenBank/DDBJ whole genome shotgun (WGS) entry which is preliminary data.</text>
</comment>
<organism evidence="1">
    <name type="scientific">marine sediment metagenome</name>
    <dbReference type="NCBI Taxonomy" id="412755"/>
    <lineage>
        <taxon>unclassified sequences</taxon>
        <taxon>metagenomes</taxon>
        <taxon>ecological metagenomes</taxon>
    </lineage>
</organism>
<dbReference type="AlphaFoldDB" id="A0A0F9T905"/>
<protein>
    <submittedName>
        <fullName evidence="1">Uncharacterized protein</fullName>
    </submittedName>
</protein>
<evidence type="ECO:0000313" key="1">
    <source>
        <dbReference type="EMBL" id="KKN77715.1"/>
    </source>
</evidence>
<gene>
    <name evidence="1" type="ORF">LCGC14_0356890</name>
</gene>
<dbReference type="EMBL" id="LAZR01000274">
    <property type="protein sequence ID" value="KKN77715.1"/>
    <property type="molecule type" value="Genomic_DNA"/>
</dbReference>
<accession>A0A0F9T905</accession>
<proteinExistence type="predicted"/>